<dbReference type="SMART" id="SM00093">
    <property type="entry name" value="SERPIN"/>
    <property type="match status" value="1"/>
</dbReference>
<dbReference type="Gene3D" id="3.30.497.10">
    <property type="entry name" value="Antithrombin, subunit I, domain 2"/>
    <property type="match status" value="1"/>
</dbReference>
<evidence type="ECO:0000313" key="4">
    <source>
        <dbReference type="RefSeq" id="XP_072852565.1"/>
    </source>
</evidence>
<reference evidence="4" key="1">
    <citation type="submission" date="2025-08" db="UniProtKB">
        <authorList>
            <consortium name="RefSeq"/>
        </authorList>
    </citation>
    <scope>IDENTIFICATION</scope>
</reference>
<dbReference type="InterPro" id="IPR000215">
    <property type="entry name" value="Serpin_fam"/>
</dbReference>
<dbReference type="GeneID" id="140706378"/>
<dbReference type="Proteomes" id="UP001652642">
    <property type="component" value="Chromosome 4"/>
</dbReference>
<feature type="domain" description="Serpin" evidence="2">
    <location>
        <begin position="27"/>
        <end position="410"/>
    </location>
</feature>
<evidence type="ECO:0000313" key="3">
    <source>
        <dbReference type="Proteomes" id="UP001652642"/>
    </source>
</evidence>
<dbReference type="Pfam" id="PF00079">
    <property type="entry name" value="Serpin"/>
    <property type="match status" value="1"/>
</dbReference>
<dbReference type="InterPro" id="IPR042178">
    <property type="entry name" value="Serpin_sf_1"/>
</dbReference>
<evidence type="ECO:0000259" key="2">
    <source>
        <dbReference type="SMART" id="SM00093"/>
    </source>
</evidence>
<comment type="similarity">
    <text evidence="1">Belongs to the serpin family.</text>
</comment>
<protein>
    <submittedName>
        <fullName evidence="4">Serpin B11-like</fullName>
    </submittedName>
</protein>
<sequence length="410" mass="46290">MYCVAFVTGIVTYTMSTLVQAIDKFGVDIFKNLLKESSDGNISFSPLTISAALSMVSLGARGETAKQMERALHFNEITGWPPHKSADIPVAGACCDQPGGPHEQFQALLSAINTHTKNYALNIVNKLYGSDTFRFCQDYLDCTTELYHAGLEAADFRYTTEETRMKINSWAESQTNGKIKIFIENIDPTAALILMSIIYFKGRWQLQFDPKRTHEAPFWTLKHDVKQVPMMVQRGIYKLAEIRNPSITVAELPYDNNEMSMFILLPNNKEYPEELGRGLTWEKLHEWTNSANMKPCYVEVSLPKFTLEERYDLQPVLEATGITDVFIPGKSDLSGISEGYAQNLSLSRIVHRSYIEVNEEGTEAAARARGKTGTKSVPDIIICRADHPFLFFIRHNRTQSILFLGRFSSP</sequence>
<dbReference type="InterPro" id="IPR036186">
    <property type="entry name" value="Serpin_sf"/>
</dbReference>
<accession>A0ABM5G4J4</accession>
<evidence type="ECO:0000256" key="1">
    <source>
        <dbReference type="RuleBase" id="RU000411"/>
    </source>
</evidence>
<dbReference type="RefSeq" id="XP_072852565.1">
    <property type="nucleotide sequence ID" value="XM_072996464.1"/>
</dbReference>
<keyword evidence="3" id="KW-1185">Reference proteome</keyword>
<dbReference type="InterPro" id="IPR042185">
    <property type="entry name" value="Serpin_sf_2"/>
</dbReference>
<dbReference type="PANTHER" id="PTHR11461:SF199">
    <property type="entry name" value="SERPIN B11"/>
    <property type="match status" value="1"/>
</dbReference>
<dbReference type="InterPro" id="IPR023796">
    <property type="entry name" value="Serpin_dom"/>
</dbReference>
<dbReference type="SUPFAM" id="SSF56574">
    <property type="entry name" value="Serpins"/>
    <property type="match status" value="1"/>
</dbReference>
<dbReference type="PANTHER" id="PTHR11461">
    <property type="entry name" value="SERINE PROTEASE INHIBITOR, SERPIN"/>
    <property type="match status" value="1"/>
</dbReference>
<proteinExistence type="inferred from homology"/>
<name>A0ABM5G4J4_9SAUR</name>
<dbReference type="Gene3D" id="2.30.39.10">
    <property type="entry name" value="Alpha-1-antitrypsin, domain 1"/>
    <property type="match status" value="1"/>
</dbReference>
<dbReference type="CDD" id="cd19956">
    <property type="entry name" value="serpinB"/>
    <property type="match status" value="1"/>
</dbReference>
<organism evidence="3 4">
    <name type="scientific">Pogona vitticeps</name>
    <name type="common">central bearded dragon</name>
    <dbReference type="NCBI Taxonomy" id="103695"/>
    <lineage>
        <taxon>Eukaryota</taxon>
        <taxon>Metazoa</taxon>
        <taxon>Chordata</taxon>
        <taxon>Craniata</taxon>
        <taxon>Vertebrata</taxon>
        <taxon>Euteleostomi</taxon>
        <taxon>Lepidosauria</taxon>
        <taxon>Squamata</taxon>
        <taxon>Bifurcata</taxon>
        <taxon>Unidentata</taxon>
        <taxon>Episquamata</taxon>
        <taxon>Toxicofera</taxon>
        <taxon>Iguania</taxon>
        <taxon>Acrodonta</taxon>
        <taxon>Agamidae</taxon>
        <taxon>Amphibolurinae</taxon>
        <taxon>Pogona</taxon>
    </lineage>
</organism>
<gene>
    <name evidence="4" type="primary">LOC140706378</name>
</gene>